<dbReference type="Pfam" id="PF08721">
    <property type="entry name" value="Tn7_Tnp_TnsA_C"/>
    <property type="match status" value="1"/>
</dbReference>
<dbReference type="CDD" id="cd22362">
    <property type="entry name" value="TnsA_endonuclease-like"/>
    <property type="match status" value="1"/>
</dbReference>
<evidence type="ECO:0000313" key="3">
    <source>
        <dbReference type="EMBL" id="MFB2895070.1"/>
    </source>
</evidence>
<evidence type="ECO:0000259" key="1">
    <source>
        <dbReference type="Pfam" id="PF08721"/>
    </source>
</evidence>
<keyword evidence="3" id="KW-0255">Endonuclease</keyword>
<reference evidence="3 4" key="1">
    <citation type="submission" date="2024-09" db="EMBL/GenBank/DDBJ databases">
        <title>Floridaenema gen nov. (Aerosakkonemataceae, Aerosakkonematales ord. nov., Cyanobacteria) from benthic tropical and subtropical fresh waters, with the description of four new species.</title>
        <authorList>
            <person name="Moretto J.A."/>
            <person name="Berthold D.E."/>
            <person name="Lefler F.W."/>
            <person name="Huang I.-S."/>
            <person name="Laughinghouse H. IV."/>
        </authorList>
    </citation>
    <scope>NUCLEOTIDE SEQUENCE [LARGE SCALE GENOMIC DNA]</scope>
    <source>
        <strain evidence="3 4">BLCC-F50</strain>
    </source>
</reference>
<dbReference type="InterPro" id="IPR014833">
    <property type="entry name" value="TnsA_N"/>
</dbReference>
<keyword evidence="3" id="KW-0540">Nuclease</keyword>
<name>A0ABV4XU39_9CYAN</name>
<sequence length="244" mass="27854">MAKRNRVTRIKGIKTKRVHHFLSQLELNYFYLLEWSDSVVDIREQYPLLPIEQTIAIAQHCQIRHPRDPKTQNPIVMTTDFLISHTHGTRTKEQARTVKTAADLQSERTIEKLEIERQYWLAKDIDWGIVTEHEIPMILAKNIGWLHPYFSTEDLSLSDQQIRRIATALTLRVATTNNQPLAEIAADCDDALGLPPGIGLSVARHLIANRQWLVDMNQPIQPSEPLILLAIPSLELQKIAEGAP</sequence>
<keyword evidence="4" id="KW-1185">Reference proteome</keyword>
<dbReference type="InterPro" id="IPR014832">
    <property type="entry name" value="TnsA_C"/>
</dbReference>
<keyword evidence="3" id="KW-0378">Hydrolase</keyword>
<feature type="domain" description="TnsA endonuclease C-terminal" evidence="1">
    <location>
        <begin position="134"/>
        <end position="216"/>
    </location>
</feature>
<dbReference type="InterPro" id="IPR036388">
    <property type="entry name" value="WH-like_DNA-bd_sf"/>
</dbReference>
<dbReference type="InterPro" id="IPR011856">
    <property type="entry name" value="tRNA_endonuc-like_dom_sf"/>
</dbReference>
<evidence type="ECO:0000259" key="2">
    <source>
        <dbReference type="Pfam" id="PF08722"/>
    </source>
</evidence>
<protein>
    <submittedName>
        <fullName evidence="3">TnsA endonuclease C-terminal domain-containing protein</fullName>
    </submittedName>
</protein>
<dbReference type="GO" id="GO:0004519">
    <property type="term" value="F:endonuclease activity"/>
    <property type="evidence" value="ECO:0007669"/>
    <property type="project" value="UniProtKB-KW"/>
</dbReference>
<dbReference type="Gene3D" id="3.40.1350.10">
    <property type="match status" value="1"/>
</dbReference>
<evidence type="ECO:0000313" key="4">
    <source>
        <dbReference type="Proteomes" id="UP001576784"/>
    </source>
</evidence>
<accession>A0ABV4XU39</accession>
<dbReference type="Pfam" id="PF08722">
    <property type="entry name" value="Tn7_TnsA-like_N"/>
    <property type="match status" value="1"/>
</dbReference>
<dbReference type="RefSeq" id="WP_413264711.1">
    <property type="nucleotide sequence ID" value="NZ_JBHFNR010000145.1"/>
</dbReference>
<dbReference type="SUPFAM" id="SSF52980">
    <property type="entry name" value="Restriction endonuclease-like"/>
    <property type="match status" value="1"/>
</dbReference>
<dbReference type="GO" id="GO:0016787">
    <property type="term" value="F:hydrolase activity"/>
    <property type="evidence" value="ECO:0007669"/>
    <property type="project" value="UniProtKB-KW"/>
</dbReference>
<gene>
    <name evidence="3" type="ORF">ACE1CI_19360</name>
</gene>
<feature type="domain" description="TnsA endonuclease N-terminal" evidence="2">
    <location>
        <begin position="36"/>
        <end position="132"/>
    </location>
</feature>
<organism evidence="3 4">
    <name type="scientific">Floridaenema flaviceps BLCC-F50</name>
    <dbReference type="NCBI Taxonomy" id="3153642"/>
    <lineage>
        <taxon>Bacteria</taxon>
        <taxon>Bacillati</taxon>
        <taxon>Cyanobacteriota</taxon>
        <taxon>Cyanophyceae</taxon>
        <taxon>Oscillatoriophycideae</taxon>
        <taxon>Aerosakkonematales</taxon>
        <taxon>Aerosakkonemataceae</taxon>
        <taxon>Floridanema</taxon>
        <taxon>Floridanema flaviceps</taxon>
    </lineage>
</organism>
<dbReference type="Proteomes" id="UP001576784">
    <property type="component" value="Unassembled WGS sequence"/>
</dbReference>
<comment type="caution">
    <text evidence="3">The sequence shown here is derived from an EMBL/GenBank/DDBJ whole genome shotgun (WGS) entry which is preliminary data.</text>
</comment>
<dbReference type="InterPro" id="IPR011335">
    <property type="entry name" value="Restrct_endonuc-II-like"/>
</dbReference>
<dbReference type="Gene3D" id="1.10.10.10">
    <property type="entry name" value="Winged helix-like DNA-binding domain superfamily/Winged helix DNA-binding domain"/>
    <property type="match status" value="1"/>
</dbReference>
<dbReference type="EMBL" id="JBHFNR010000145">
    <property type="protein sequence ID" value="MFB2895070.1"/>
    <property type="molecule type" value="Genomic_DNA"/>
</dbReference>
<proteinExistence type="predicted"/>